<dbReference type="EMBL" id="JAOWLB010000036">
    <property type="protein sequence ID" value="MCV2891318.1"/>
    <property type="molecule type" value="Genomic_DNA"/>
</dbReference>
<evidence type="ECO:0000313" key="1">
    <source>
        <dbReference type="EMBL" id="MCV2891318.1"/>
    </source>
</evidence>
<keyword evidence="2" id="KW-1185">Reference proteome</keyword>
<gene>
    <name evidence="1" type="ORF">OE747_23620</name>
</gene>
<organism evidence="1 2">
    <name type="scientific">Ruegeria aquimaris</name>
    <dbReference type="NCBI Taxonomy" id="2984333"/>
    <lineage>
        <taxon>Bacteria</taxon>
        <taxon>Pseudomonadati</taxon>
        <taxon>Pseudomonadota</taxon>
        <taxon>Alphaproteobacteria</taxon>
        <taxon>Rhodobacterales</taxon>
        <taxon>Roseobacteraceae</taxon>
        <taxon>Ruegeria</taxon>
    </lineage>
</organism>
<accession>A0ABT3ARN1</accession>
<name>A0ABT3ARN1_9RHOB</name>
<reference evidence="1 2" key="1">
    <citation type="submission" date="2022-10" db="EMBL/GenBank/DDBJ databases">
        <title>Ruegeria sp. nov., isolated from ocean surface sediments.</title>
        <authorList>
            <person name="He W."/>
            <person name="Xue H.-P."/>
            <person name="Zhang D.-F."/>
        </authorList>
    </citation>
    <scope>NUCLEOTIDE SEQUENCE [LARGE SCALE GENOMIC DNA]</scope>
    <source>
        <strain evidence="1 2">XHP0148</strain>
    </source>
</reference>
<protein>
    <submittedName>
        <fullName evidence="1">Uncharacterized protein</fullName>
    </submittedName>
</protein>
<evidence type="ECO:0000313" key="2">
    <source>
        <dbReference type="Proteomes" id="UP001320899"/>
    </source>
</evidence>
<proteinExistence type="predicted"/>
<dbReference type="Proteomes" id="UP001320899">
    <property type="component" value="Unassembled WGS sequence"/>
</dbReference>
<sequence>MAHINAALVQKVFHVPQRQREPDVQHDRQADDLWAGLEIAKRGSFCHGWTLQNRPARLKPVCFDSTIGNNVLQVDFRPVRDGPIRCNRKLGGIVTSYTREVA</sequence>
<comment type="caution">
    <text evidence="1">The sequence shown here is derived from an EMBL/GenBank/DDBJ whole genome shotgun (WGS) entry which is preliminary data.</text>
</comment>